<accession>A0A1M6RPG0</accession>
<organism evidence="2 3">
    <name type="scientific">Hathewaya proteolytica DSM 3090</name>
    <dbReference type="NCBI Taxonomy" id="1121331"/>
    <lineage>
        <taxon>Bacteria</taxon>
        <taxon>Bacillati</taxon>
        <taxon>Bacillota</taxon>
        <taxon>Clostridia</taxon>
        <taxon>Eubacteriales</taxon>
        <taxon>Clostridiaceae</taxon>
        <taxon>Hathewaya</taxon>
    </lineage>
</organism>
<evidence type="ECO:0000313" key="2">
    <source>
        <dbReference type="EMBL" id="SHK34335.1"/>
    </source>
</evidence>
<dbReference type="SUPFAM" id="SSF88723">
    <property type="entry name" value="PIN domain-like"/>
    <property type="match status" value="1"/>
</dbReference>
<feature type="domain" description="PIN" evidence="1">
    <location>
        <begin position="150"/>
        <end position="207"/>
    </location>
</feature>
<name>A0A1M6RPG0_9CLOT</name>
<sequence length="219" mass="25857">MNIIDYPFDPNRILLGSSVMLDTCFILTLLYDTDPKNMESCNTLSLLRRNNCSLYVNDMTIAETINQITKKLFINDMKYKIDRIQPLNSINDIEIILSCFNKRDRKLIKERRLEYYKEIPFNKYFHNIAKNPWKKDLLKIYFTTSVDIFSYFEKVLNLKFVSITHTDVILSKLFITKYMLSINDAFHLSSAISHDITYFLTLDKDFDTAIEANINILKI</sequence>
<dbReference type="STRING" id="1121331.SAMN02745248_02346"/>
<proteinExistence type="predicted"/>
<dbReference type="EMBL" id="FRAD01000023">
    <property type="protein sequence ID" value="SHK34335.1"/>
    <property type="molecule type" value="Genomic_DNA"/>
</dbReference>
<dbReference type="OrthoDB" id="1903179at2"/>
<dbReference type="AlphaFoldDB" id="A0A1M6RPG0"/>
<dbReference type="Pfam" id="PF01850">
    <property type="entry name" value="PIN"/>
    <property type="match status" value="1"/>
</dbReference>
<protein>
    <submittedName>
        <fullName evidence="2">PIN domain-containing protein</fullName>
    </submittedName>
</protein>
<dbReference type="Gene3D" id="3.40.50.1010">
    <property type="entry name" value="5'-nuclease"/>
    <property type="match status" value="1"/>
</dbReference>
<dbReference type="RefSeq" id="WP_084672251.1">
    <property type="nucleotide sequence ID" value="NZ_FRAD01000023.1"/>
</dbReference>
<evidence type="ECO:0000313" key="3">
    <source>
        <dbReference type="Proteomes" id="UP000183952"/>
    </source>
</evidence>
<keyword evidence="3" id="KW-1185">Reference proteome</keyword>
<dbReference type="InterPro" id="IPR029060">
    <property type="entry name" value="PIN-like_dom_sf"/>
</dbReference>
<reference evidence="2 3" key="1">
    <citation type="submission" date="2016-11" db="EMBL/GenBank/DDBJ databases">
        <authorList>
            <person name="Jaros S."/>
            <person name="Januszkiewicz K."/>
            <person name="Wedrychowicz H."/>
        </authorList>
    </citation>
    <scope>NUCLEOTIDE SEQUENCE [LARGE SCALE GENOMIC DNA]</scope>
    <source>
        <strain evidence="2 3">DSM 3090</strain>
    </source>
</reference>
<dbReference type="Proteomes" id="UP000183952">
    <property type="component" value="Unassembled WGS sequence"/>
</dbReference>
<evidence type="ECO:0000259" key="1">
    <source>
        <dbReference type="Pfam" id="PF01850"/>
    </source>
</evidence>
<gene>
    <name evidence="2" type="ORF">SAMN02745248_02346</name>
</gene>
<dbReference type="InterPro" id="IPR002716">
    <property type="entry name" value="PIN_dom"/>
</dbReference>